<dbReference type="RefSeq" id="WP_157032204.1">
    <property type="nucleotide sequence ID" value="NZ_KK853997.1"/>
</dbReference>
<evidence type="ECO:0000313" key="2">
    <source>
        <dbReference type="EMBL" id="KDN82457.1"/>
    </source>
</evidence>
<evidence type="ECO:0008006" key="4">
    <source>
        <dbReference type="Google" id="ProtNLM"/>
    </source>
</evidence>
<evidence type="ECO:0000313" key="3">
    <source>
        <dbReference type="Proteomes" id="UP000027178"/>
    </source>
</evidence>
<evidence type="ECO:0000256" key="1">
    <source>
        <dbReference type="SAM" id="Phobius"/>
    </source>
</evidence>
<protein>
    <recommendedName>
        <fullName evidence="4">Intracellular septation protein A</fullName>
    </recommendedName>
</protein>
<feature type="transmembrane region" description="Helical" evidence="1">
    <location>
        <begin position="120"/>
        <end position="138"/>
    </location>
</feature>
<gene>
    <name evidence="2" type="ORF">KCH_57950</name>
</gene>
<feature type="transmembrane region" description="Helical" evidence="1">
    <location>
        <begin position="202"/>
        <end position="218"/>
    </location>
</feature>
<proteinExistence type="predicted"/>
<organism evidence="2 3">
    <name type="scientific">Kitasatospora cheerisanensis KCTC 2395</name>
    <dbReference type="NCBI Taxonomy" id="1348663"/>
    <lineage>
        <taxon>Bacteria</taxon>
        <taxon>Bacillati</taxon>
        <taxon>Actinomycetota</taxon>
        <taxon>Actinomycetes</taxon>
        <taxon>Kitasatosporales</taxon>
        <taxon>Streptomycetaceae</taxon>
        <taxon>Kitasatospora</taxon>
    </lineage>
</organism>
<dbReference type="AlphaFoldDB" id="A0A066YMS8"/>
<feature type="transmembrane region" description="Helical" evidence="1">
    <location>
        <begin position="292"/>
        <end position="310"/>
    </location>
</feature>
<name>A0A066YMS8_9ACTN</name>
<dbReference type="HOGENOM" id="CLU_876546_0_0_11"/>
<keyword evidence="1" id="KW-0472">Membrane</keyword>
<feature type="transmembrane region" description="Helical" evidence="1">
    <location>
        <begin position="172"/>
        <end position="190"/>
    </location>
</feature>
<keyword evidence="1" id="KW-1133">Transmembrane helix</keyword>
<dbReference type="eggNOG" id="ENOG5032U91">
    <property type="taxonomic scope" value="Bacteria"/>
</dbReference>
<feature type="transmembrane region" description="Helical" evidence="1">
    <location>
        <begin position="259"/>
        <end position="280"/>
    </location>
</feature>
<dbReference type="PATRIC" id="fig|1348663.4.peg.5611"/>
<keyword evidence="1" id="KW-0812">Transmembrane</keyword>
<dbReference type="OrthoDB" id="3781030at2"/>
<reference evidence="2 3" key="1">
    <citation type="submission" date="2014-05" db="EMBL/GenBank/DDBJ databases">
        <title>Draft Genome Sequence of Kitasatospora cheerisanensis KCTC 2395.</title>
        <authorList>
            <person name="Nam D.H."/>
        </authorList>
    </citation>
    <scope>NUCLEOTIDE SEQUENCE [LARGE SCALE GENOMIC DNA]</scope>
    <source>
        <strain evidence="2 3">KCTC 2395</strain>
    </source>
</reference>
<accession>A0A066YMS8</accession>
<comment type="caution">
    <text evidence="2">The sequence shown here is derived from an EMBL/GenBank/DDBJ whole genome shotgun (WGS) entry which is preliminary data.</text>
</comment>
<dbReference type="Proteomes" id="UP000027178">
    <property type="component" value="Unassembled WGS sequence"/>
</dbReference>
<sequence length="317" mass="31918">MNEQGAESVGANATGENTMVTDLAGTDVNAGAGAAAGAGAVGGADAGVAAGAGAGAGAATAAGSVGGVGAETGAGAGAGEAGVGAAVELPRTADGQVDWAALAGDDSTPKQRAARGRRQAVKAVVLELAVPLGAYYALLGFGAGQWLAITVSSLAALPWVVYGLVRNRRLDAMPVFTLLLIAVGALLSAVTGSPRVLLVRDSWVFGVIGLWILGSLLTRRPFMLGAARTVVAAKIGPVGADAWIGQWDHDPAFRRHLRLLTLMWGAGFALDALIRVGFALTLPLGAVPLVNSLQWLVVLGAMLGFHTWYVKRNGLLV</sequence>
<feature type="transmembrane region" description="Helical" evidence="1">
    <location>
        <begin position="144"/>
        <end position="165"/>
    </location>
</feature>
<dbReference type="EMBL" id="JNBY01000110">
    <property type="protein sequence ID" value="KDN82457.1"/>
    <property type="molecule type" value="Genomic_DNA"/>
</dbReference>
<keyword evidence="3" id="KW-1185">Reference proteome</keyword>
<dbReference type="NCBIfam" id="NF041646">
    <property type="entry name" value="VC0807_fam"/>
    <property type="match status" value="1"/>
</dbReference>